<dbReference type="EMBL" id="QTSX02003070">
    <property type="protein sequence ID" value="KAJ9072001.1"/>
    <property type="molecule type" value="Genomic_DNA"/>
</dbReference>
<organism evidence="1 2">
    <name type="scientific">Entomophthora muscae</name>
    <dbReference type="NCBI Taxonomy" id="34485"/>
    <lineage>
        <taxon>Eukaryota</taxon>
        <taxon>Fungi</taxon>
        <taxon>Fungi incertae sedis</taxon>
        <taxon>Zoopagomycota</taxon>
        <taxon>Entomophthoromycotina</taxon>
        <taxon>Entomophthoromycetes</taxon>
        <taxon>Entomophthorales</taxon>
        <taxon>Entomophthoraceae</taxon>
        <taxon>Entomophthora</taxon>
    </lineage>
</organism>
<accession>A0ACC2TBQ9</accession>
<protein>
    <submittedName>
        <fullName evidence="1">Uncharacterized protein</fullName>
    </submittedName>
</protein>
<keyword evidence="2" id="KW-1185">Reference proteome</keyword>
<evidence type="ECO:0000313" key="2">
    <source>
        <dbReference type="Proteomes" id="UP001165960"/>
    </source>
</evidence>
<evidence type="ECO:0000313" key="1">
    <source>
        <dbReference type="EMBL" id="KAJ9072001.1"/>
    </source>
</evidence>
<comment type="caution">
    <text evidence="1">The sequence shown here is derived from an EMBL/GenBank/DDBJ whole genome shotgun (WGS) entry which is preliminary data.</text>
</comment>
<dbReference type="Proteomes" id="UP001165960">
    <property type="component" value="Unassembled WGS sequence"/>
</dbReference>
<reference evidence="1" key="1">
    <citation type="submission" date="2022-04" db="EMBL/GenBank/DDBJ databases">
        <title>Genome of the entomopathogenic fungus Entomophthora muscae.</title>
        <authorList>
            <person name="Elya C."/>
            <person name="Lovett B.R."/>
            <person name="Lee E."/>
            <person name="Macias A.M."/>
            <person name="Hajek A.E."/>
            <person name="De Bivort B.L."/>
            <person name="Kasson M.T."/>
            <person name="De Fine Licht H.H."/>
            <person name="Stajich J.E."/>
        </authorList>
    </citation>
    <scope>NUCLEOTIDE SEQUENCE</scope>
    <source>
        <strain evidence="1">Berkeley</strain>
    </source>
</reference>
<sequence length="676" mass="77798">MTSTSEKVSLSSDERDILEFLNSSFSSLESLEINLSSVLSSHSTTFSDIDEQFQKERLDAKIKIEQIQQKCRESSKELNELKESYPSLQKEIAAFSDEPEWSKKLALEYQMAERSDAALSFLYFSRKALGICARAEADAKSTTTAQLESYHQLVDCVNFLRCQAESPRYTKFYSLQLQEHLETKGLRINLHMQKSLTKHFERTLDSMGWPQEVDLHQLAQNSPEVLKNFRTQYNELAKFQKLSNDFNPIMDKITTNSLPLDIMVKTILIRFYYHFMGPRPTNSLEHPEWFLSYILDMLTSHMDLMGHLQAQQPFMSAMAQIVKLKVNSVRGAASRPPHLPRFIKELVEFDHSVSISAPLLHWEGCAGLLLCNDECFNIWLSEEQRVVEHRLDEIFQSPDVWEHVNTIEGCAESDRPTVAADRVASLFEATLARYVHLRPAHLQIRYFAQVHLSLVQGFHQEMVRCTNRYEKRITGFRLPGAPRVEYFPYSAVTQMIGVIDSIHFFVALLEDYDTQPFFLVLWDTIKLSTSGSGLFDELIAAFSMLSKKITLLLGDGLAREFSRDLRPWTILNPWAEGHSSSEIELRTAVDMLSTHLRLTTQLHPYFQKAALRRFAAKIEEKLLKLIPEDIPPKILRDVCIILDGISPFYDNPISLFPRLDKMLKLTEHLSENDSLV</sequence>
<name>A0ACC2TBQ9_9FUNG</name>
<proteinExistence type="predicted"/>
<gene>
    <name evidence="1" type="ORF">DSO57_1031687</name>
</gene>